<comment type="subcellular location">
    <subcellularLocation>
        <location evidence="1">Membrane</location>
        <topology evidence="1">Multi-pass membrane protein</topology>
    </subcellularLocation>
</comment>
<name>A0A9P6TWU8_9FUNG</name>
<feature type="transmembrane region" description="Helical" evidence="6">
    <location>
        <begin position="111"/>
        <end position="131"/>
    </location>
</feature>
<dbReference type="EMBL" id="JAAAJA010000821">
    <property type="protein sequence ID" value="KAG0249439.1"/>
    <property type="molecule type" value="Genomic_DNA"/>
</dbReference>
<dbReference type="SUPFAM" id="SSF48371">
    <property type="entry name" value="ARM repeat"/>
    <property type="match status" value="1"/>
</dbReference>
<dbReference type="PROSITE" id="PS50922">
    <property type="entry name" value="TLC"/>
    <property type="match status" value="1"/>
</dbReference>
<dbReference type="GO" id="GO:0016020">
    <property type="term" value="C:membrane"/>
    <property type="evidence" value="ECO:0007669"/>
    <property type="project" value="UniProtKB-SubCell"/>
</dbReference>
<evidence type="ECO:0000259" key="7">
    <source>
        <dbReference type="PROSITE" id="PS50922"/>
    </source>
</evidence>
<feature type="transmembrane region" description="Helical" evidence="6">
    <location>
        <begin position="203"/>
        <end position="224"/>
    </location>
</feature>
<sequence length="295" mass="33424">MHLMNDLIVNNILANALTTLPGPNFNLYLCLLNGRILAEESVAPLFTLQTLSSKQNSIELERLQAYLHSRDQVLSGYIRLQSWSESNGAVIIPVSMDNETTVLPENIKFELHVVSSVHAIVIVILSTPLLWNETLMQNKIFGYDFYAGQVYAIACGYFLWDTIHSIRHMKEFGLGFVFHGFCSFSVFIFSFDKLGMTGSIYQLINGIILLSVFFCARIVFGLHMSYQTYLNVLPVLEQVPWHLVIIYSAANVVLNTLNLFWFYKMIESLMKRFSPASKSQRAAAAGTVKTKREQS</sequence>
<dbReference type="GO" id="GO:0003743">
    <property type="term" value="F:translation initiation factor activity"/>
    <property type="evidence" value="ECO:0007669"/>
    <property type="project" value="InterPro"/>
</dbReference>
<dbReference type="InterPro" id="IPR006634">
    <property type="entry name" value="TLC-dom"/>
</dbReference>
<dbReference type="InterPro" id="IPR016020">
    <property type="entry name" value="Transl_init_fac_sub12_N_euk"/>
</dbReference>
<dbReference type="OrthoDB" id="10266980at2759"/>
<evidence type="ECO:0000256" key="3">
    <source>
        <dbReference type="ARBA" id="ARBA00022989"/>
    </source>
</evidence>
<dbReference type="GO" id="GO:0043022">
    <property type="term" value="F:ribosome binding"/>
    <property type="evidence" value="ECO:0007669"/>
    <property type="project" value="InterPro"/>
</dbReference>
<evidence type="ECO:0000256" key="2">
    <source>
        <dbReference type="ARBA" id="ARBA00022692"/>
    </source>
</evidence>
<dbReference type="PANTHER" id="PTHR13439:SF0">
    <property type="entry name" value="TOPOISOMERASE I DAMAGE AFFECTED PROTEIN 4"/>
    <property type="match status" value="1"/>
</dbReference>
<keyword evidence="2 5" id="KW-0812">Transmembrane</keyword>
<reference evidence="8" key="1">
    <citation type="journal article" date="2020" name="Fungal Divers.">
        <title>Resolving the Mortierellaceae phylogeny through synthesis of multi-gene phylogenetics and phylogenomics.</title>
        <authorList>
            <person name="Vandepol N."/>
            <person name="Liber J."/>
            <person name="Desiro A."/>
            <person name="Na H."/>
            <person name="Kennedy M."/>
            <person name="Barry K."/>
            <person name="Grigoriev I.V."/>
            <person name="Miller A.N."/>
            <person name="O'Donnell K."/>
            <person name="Stajich J.E."/>
            <person name="Bonito G."/>
        </authorList>
    </citation>
    <scope>NUCLEOTIDE SEQUENCE</scope>
    <source>
        <strain evidence="8">KOD948</strain>
    </source>
</reference>
<comment type="caution">
    <text evidence="8">The sequence shown here is derived from an EMBL/GenBank/DDBJ whole genome shotgun (WGS) entry which is preliminary data.</text>
</comment>
<dbReference type="InterPro" id="IPR050846">
    <property type="entry name" value="TLCD"/>
</dbReference>
<protein>
    <recommendedName>
        <fullName evidence="7">TLC domain-containing protein</fullName>
    </recommendedName>
</protein>
<dbReference type="InterPro" id="IPR016024">
    <property type="entry name" value="ARM-type_fold"/>
</dbReference>
<keyword evidence="3 6" id="KW-1133">Transmembrane helix</keyword>
<dbReference type="GO" id="GO:0005852">
    <property type="term" value="C:eukaryotic translation initiation factor 3 complex"/>
    <property type="evidence" value="ECO:0007669"/>
    <property type="project" value="InterPro"/>
</dbReference>
<dbReference type="SMART" id="SM00724">
    <property type="entry name" value="TLC"/>
    <property type="match status" value="1"/>
</dbReference>
<evidence type="ECO:0000256" key="6">
    <source>
        <dbReference type="SAM" id="Phobius"/>
    </source>
</evidence>
<evidence type="ECO:0000256" key="1">
    <source>
        <dbReference type="ARBA" id="ARBA00004141"/>
    </source>
</evidence>
<organism evidence="8 9">
    <name type="scientific">Mortierella polycephala</name>
    <dbReference type="NCBI Taxonomy" id="41804"/>
    <lineage>
        <taxon>Eukaryota</taxon>
        <taxon>Fungi</taxon>
        <taxon>Fungi incertae sedis</taxon>
        <taxon>Mucoromycota</taxon>
        <taxon>Mortierellomycotina</taxon>
        <taxon>Mortierellomycetes</taxon>
        <taxon>Mortierellales</taxon>
        <taxon>Mortierellaceae</taxon>
        <taxon>Mortierella</taxon>
    </lineage>
</organism>
<dbReference type="GO" id="GO:0055088">
    <property type="term" value="P:lipid homeostasis"/>
    <property type="evidence" value="ECO:0007669"/>
    <property type="project" value="TreeGrafter"/>
</dbReference>
<feature type="transmembrane region" description="Helical" evidence="6">
    <location>
        <begin position="244"/>
        <end position="263"/>
    </location>
</feature>
<dbReference type="GO" id="GO:0005783">
    <property type="term" value="C:endoplasmic reticulum"/>
    <property type="evidence" value="ECO:0007669"/>
    <property type="project" value="TreeGrafter"/>
</dbReference>
<dbReference type="AlphaFoldDB" id="A0A9P6TWU8"/>
<feature type="transmembrane region" description="Helical" evidence="6">
    <location>
        <begin position="172"/>
        <end position="191"/>
    </location>
</feature>
<evidence type="ECO:0000313" key="9">
    <source>
        <dbReference type="Proteomes" id="UP000726737"/>
    </source>
</evidence>
<evidence type="ECO:0000256" key="5">
    <source>
        <dbReference type="PROSITE-ProRule" id="PRU00205"/>
    </source>
</evidence>
<keyword evidence="4 5" id="KW-0472">Membrane</keyword>
<gene>
    <name evidence="8" type="ORF">BG011_009313</name>
</gene>
<dbReference type="PANTHER" id="PTHR13439">
    <property type="entry name" value="CT120 PROTEIN"/>
    <property type="match status" value="1"/>
</dbReference>
<dbReference type="Pfam" id="PF03798">
    <property type="entry name" value="TRAM_LAG1_CLN8"/>
    <property type="match status" value="1"/>
</dbReference>
<dbReference type="Proteomes" id="UP000726737">
    <property type="component" value="Unassembled WGS sequence"/>
</dbReference>
<keyword evidence="9" id="KW-1185">Reference proteome</keyword>
<feature type="domain" description="TLC" evidence="7">
    <location>
        <begin position="104"/>
        <end position="274"/>
    </location>
</feature>
<dbReference type="GO" id="GO:0006446">
    <property type="term" value="P:regulation of translational initiation"/>
    <property type="evidence" value="ECO:0007669"/>
    <property type="project" value="InterPro"/>
</dbReference>
<dbReference type="Gene3D" id="1.25.40.250">
    <property type="entry name" value="ARM repeat, domain 1"/>
    <property type="match status" value="1"/>
</dbReference>
<feature type="transmembrane region" description="Helical" evidence="6">
    <location>
        <begin position="143"/>
        <end position="160"/>
    </location>
</feature>
<evidence type="ECO:0000256" key="4">
    <source>
        <dbReference type="ARBA" id="ARBA00023136"/>
    </source>
</evidence>
<accession>A0A9P6TWU8</accession>
<proteinExistence type="predicted"/>
<evidence type="ECO:0000313" key="8">
    <source>
        <dbReference type="EMBL" id="KAG0249439.1"/>
    </source>
</evidence>